<protein>
    <submittedName>
        <fullName evidence="1">Uncharacterized protein</fullName>
    </submittedName>
</protein>
<dbReference type="OrthoDB" id="10012819at2"/>
<organism evidence="1 2">
    <name type="scientific">Salibacter halophilus</name>
    <dbReference type="NCBI Taxonomy" id="1803916"/>
    <lineage>
        <taxon>Bacteria</taxon>
        <taxon>Pseudomonadati</taxon>
        <taxon>Bacteroidota</taxon>
        <taxon>Flavobacteriia</taxon>
        <taxon>Flavobacteriales</taxon>
        <taxon>Salibacteraceae</taxon>
        <taxon>Salibacter</taxon>
    </lineage>
</organism>
<dbReference type="RefSeq" id="WP_151165939.1">
    <property type="nucleotide sequence ID" value="NZ_WACR01000001.1"/>
</dbReference>
<evidence type="ECO:0000313" key="1">
    <source>
        <dbReference type="EMBL" id="KAB1065951.1"/>
    </source>
</evidence>
<sequence length="108" mass="12810">MMDSFYLEDDYWMQHQSAAHVKLRELLPPEPVEEFVQMGEYLLNFYFPDQQVAIYLIEDSHDHTDSYHLEAKMQADLKAQNKKVIFIEDRDIADDETGVKERLEKEVG</sequence>
<dbReference type="AlphaFoldDB" id="A0A6N6M9X1"/>
<accession>A0A6N6M9X1</accession>
<comment type="caution">
    <text evidence="1">The sequence shown here is derived from an EMBL/GenBank/DDBJ whole genome shotgun (WGS) entry which is preliminary data.</text>
</comment>
<gene>
    <name evidence="1" type="ORF">F3059_00325</name>
</gene>
<name>A0A6N6M9X1_9FLAO</name>
<evidence type="ECO:0000313" key="2">
    <source>
        <dbReference type="Proteomes" id="UP000435357"/>
    </source>
</evidence>
<reference evidence="1 2" key="1">
    <citation type="submission" date="2019-09" db="EMBL/GenBank/DDBJ databases">
        <title>Genomes of Cryomorphaceae.</title>
        <authorList>
            <person name="Bowman J.P."/>
        </authorList>
    </citation>
    <scope>NUCLEOTIDE SEQUENCE [LARGE SCALE GENOMIC DNA]</scope>
    <source>
        <strain evidence="1 2">KCTC 52047</strain>
    </source>
</reference>
<proteinExistence type="predicted"/>
<dbReference type="EMBL" id="WACR01000001">
    <property type="protein sequence ID" value="KAB1065951.1"/>
    <property type="molecule type" value="Genomic_DNA"/>
</dbReference>
<dbReference type="Proteomes" id="UP000435357">
    <property type="component" value="Unassembled WGS sequence"/>
</dbReference>
<keyword evidence="2" id="KW-1185">Reference proteome</keyword>